<evidence type="ECO:0000313" key="3">
    <source>
        <dbReference type="Proteomes" id="UP001215712"/>
    </source>
</evidence>
<feature type="compositionally biased region" description="Low complexity" evidence="1">
    <location>
        <begin position="963"/>
        <end position="978"/>
    </location>
</feature>
<reference evidence="2" key="1">
    <citation type="journal article" date="2023" name="IMA Fungus">
        <title>Comparative genomic study of the Penicillium genus elucidates a diverse pangenome and 15 lateral gene transfer events.</title>
        <authorList>
            <person name="Petersen C."/>
            <person name="Sorensen T."/>
            <person name="Nielsen M.R."/>
            <person name="Sondergaard T.E."/>
            <person name="Sorensen J.L."/>
            <person name="Fitzpatrick D.A."/>
            <person name="Frisvad J.C."/>
            <person name="Nielsen K.L."/>
        </authorList>
    </citation>
    <scope>NUCLEOTIDE SEQUENCE</scope>
    <source>
        <strain evidence="2">IBT 17514</strain>
    </source>
</reference>
<feature type="compositionally biased region" description="Polar residues" evidence="1">
    <location>
        <begin position="1110"/>
        <end position="1124"/>
    </location>
</feature>
<comment type="caution">
    <text evidence="2">The sequence shown here is derived from an EMBL/GenBank/DDBJ whole genome shotgun (WGS) entry which is preliminary data.</text>
</comment>
<feature type="region of interest" description="Disordered" evidence="1">
    <location>
        <begin position="950"/>
        <end position="991"/>
    </location>
</feature>
<dbReference type="AlphaFoldDB" id="A0AAD6HP12"/>
<dbReference type="EMBL" id="JAQJAN010000005">
    <property type="protein sequence ID" value="KAJ5728357.1"/>
    <property type="molecule type" value="Genomic_DNA"/>
</dbReference>
<evidence type="ECO:0000313" key="2">
    <source>
        <dbReference type="EMBL" id="KAJ5728357.1"/>
    </source>
</evidence>
<reference evidence="2" key="2">
    <citation type="submission" date="2023-01" db="EMBL/GenBank/DDBJ databases">
        <authorList>
            <person name="Petersen C."/>
        </authorList>
    </citation>
    <scope>NUCLEOTIDE SEQUENCE</scope>
    <source>
        <strain evidence="2">IBT 17514</strain>
    </source>
</reference>
<feature type="compositionally biased region" description="Basic and acidic residues" evidence="1">
    <location>
        <begin position="1097"/>
        <end position="1109"/>
    </location>
</feature>
<evidence type="ECO:0000256" key="1">
    <source>
        <dbReference type="SAM" id="MobiDB-lite"/>
    </source>
</evidence>
<gene>
    <name evidence="2" type="ORF">N7493_004687</name>
</gene>
<organism evidence="2 3">
    <name type="scientific">Penicillium malachiteum</name>
    <dbReference type="NCBI Taxonomy" id="1324776"/>
    <lineage>
        <taxon>Eukaryota</taxon>
        <taxon>Fungi</taxon>
        <taxon>Dikarya</taxon>
        <taxon>Ascomycota</taxon>
        <taxon>Pezizomycotina</taxon>
        <taxon>Eurotiomycetes</taxon>
        <taxon>Eurotiomycetidae</taxon>
        <taxon>Eurotiales</taxon>
        <taxon>Aspergillaceae</taxon>
        <taxon>Penicillium</taxon>
    </lineage>
</organism>
<feature type="region of interest" description="Disordered" evidence="1">
    <location>
        <begin position="1090"/>
        <end position="1124"/>
    </location>
</feature>
<protein>
    <submittedName>
        <fullName evidence="2">Uncharacterized protein</fullName>
    </submittedName>
</protein>
<sequence length="1124" mass="125917">MRRCLCPSGLLRTGRGSSTSLLPPPLPSYPALSRLHAQSITTKSSRLPEKQLNKLRHKELKLILSYNELPPPPASVNLKGQIKQWIPSLSRALRTSREAFADKPQTATSLLDHAKALEGGYNVRAVLYHARTLRNLDLLSYWGFHNGRWPLAYAALGSLVDTYELLMPHMTPRQMLSESSWQNPGMSLDELTGQGHDDLIIKRQLIPTCPPTHETSLQQITSFRPAVRNLANTFLEETFVNLGLLILTAADQPSAEKADVAMSYIYRLLARLHHLDLISDRVYQSPNSHCNEYSVRPPGLHLLSGHIMSVLSDAAWVEHEAALADAAAEAGEDPPFVPFKVGVRELGPEIWFEFILWCCVEHGFNKQGAWLVEQMSKRQGTLSWKVESWAPLMQALDVVQQTNISLEKSWRRPDHITSIETRKSERKPPFNGLGLRTISSEVVSALRVGLANNAHNAIGFHGLSPSKLLKHSASLNALLDPPGPKDELRPTKKVATENIIRILESGCLVAMEDPNTFDKVLRSTQSLVPSWESKTVPSTEELDRMTRAQLYDQTAALAGLVEYNVQSYSYKGQASTAFIQYSLLQNITDASKAQHIQAFFERLSRSPSTDVEFFDSQLFDSLQVQQSSLSQVSITTLAHLLDLAASTRADTFGNWLLFNDELDGPAIPPTLYGSPALAPSILRFAAATQNKELSKSVIKSLEMPLSVNTLKAMANLHITFGDWDRAILAFEYMRDHRPKSWGFGNIMMLAAKIVRLEGALTRSRTNGADPEVQAKLTHSLSRATAFLRRFFDGEFNTPRGKNRRTSDFQWRVLERTRGMFSTVPGALAREAKVELKHKFRSRDKIGYISSVSFHILLSAITEVRGAQAGRDLLFKWCQNLPNPALWRKKEGGVTRLALRAERDFAESDPTYYTEWHRHVAQKAVIPNLNTIRIIARVASLEFSKELMNNFDPSSPEKDHPARSSLSEPTSSKSLASSSQTRTPKVGDTFKQDARYRIGVSKKIFQHQSANGGLPPSSSAEEILDECVNLFLHAGMPEEQIDFEIPGHLSRLQARQVLTGRRAKRVRDRFKEIQNGPWMNNVLKERYTFLKPRSSRKPSPEEIALRDSPQRSHISSGHTSASADR</sequence>
<name>A0AAD6HP12_9EURO</name>
<accession>A0AAD6HP12</accession>
<dbReference type="Proteomes" id="UP001215712">
    <property type="component" value="Unassembled WGS sequence"/>
</dbReference>
<keyword evidence="3" id="KW-1185">Reference proteome</keyword>
<proteinExistence type="predicted"/>